<dbReference type="CDD" id="cd00822">
    <property type="entry name" value="TopoII_Trans_DNA_gyrase"/>
    <property type="match status" value="1"/>
</dbReference>
<dbReference type="PANTHER" id="PTHR45866">
    <property type="entry name" value="DNA GYRASE/TOPOISOMERASE SUBUNIT B"/>
    <property type="match status" value="1"/>
</dbReference>
<dbReference type="SMART" id="SM00387">
    <property type="entry name" value="HATPase_c"/>
    <property type="match status" value="1"/>
</dbReference>
<dbReference type="InterPro" id="IPR001241">
    <property type="entry name" value="Topo_IIA"/>
</dbReference>
<dbReference type="Pfam" id="PF02518">
    <property type="entry name" value="HATPase_c"/>
    <property type="match status" value="1"/>
</dbReference>
<evidence type="ECO:0000256" key="8">
    <source>
        <dbReference type="ARBA" id="ARBA00023029"/>
    </source>
</evidence>
<dbReference type="eggNOG" id="COG0187">
    <property type="taxonomic scope" value="Bacteria"/>
</dbReference>
<dbReference type="FunFam" id="3.40.50.670:FF:000006">
    <property type="entry name" value="DNA topoisomerase (ATP-hydrolyzing)"/>
    <property type="match status" value="1"/>
</dbReference>
<dbReference type="EC" id="5.6.2.2" evidence="3"/>
<feature type="coiled-coil region" evidence="12">
    <location>
        <begin position="352"/>
        <end position="379"/>
    </location>
</feature>
<dbReference type="PROSITE" id="PS00177">
    <property type="entry name" value="TOPOISOMERASE_II"/>
    <property type="match status" value="1"/>
</dbReference>
<keyword evidence="15" id="KW-1185">Reference proteome</keyword>
<evidence type="ECO:0000256" key="12">
    <source>
        <dbReference type="SAM" id="Coils"/>
    </source>
</evidence>
<keyword evidence="10 14" id="KW-0413">Isomerase</keyword>
<dbReference type="Pfam" id="PF00204">
    <property type="entry name" value="DNA_gyraseB"/>
    <property type="match status" value="1"/>
</dbReference>
<dbReference type="GO" id="GO:0003918">
    <property type="term" value="F:DNA topoisomerase type II (double strand cut, ATP-hydrolyzing) activity"/>
    <property type="evidence" value="ECO:0007669"/>
    <property type="project" value="UniProtKB-EC"/>
</dbReference>
<reference evidence="15" key="1">
    <citation type="submission" date="2011-04" db="EMBL/GenBank/DDBJ databases">
        <title>The complete genome of Spirochaeta coccoides DSM 17374.</title>
        <authorList>
            <person name="Lucas S."/>
            <person name="Copeland A."/>
            <person name="Lapidus A."/>
            <person name="Bruce D."/>
            <person name="Goodwin L."/>
            <person name="Pitluck S."/>
            <person name="Peters L."/>
            <person name="Kyrpides N."/>
            <person name="Mavromatis K."/>
            <person name="Pagani I."/>
            <person name="Ivanova N."/>
            <person name="Ovchinnikova G."/>
            <person name="Lu M."/>
            <person name="Detter J.C."/>
            <person name="Tapia R."/>
            <person name="Han C."/>
            <person name="Land M."/>
            <person name="Hauser L."/>
            <person name="Markowitz V."/>
            <person name="Cheng J.-F."/>
            <person name="Hugenholtz P."/>
            <person name="Woyke T."/>
            <person name="Wu D."/>
            <person name="Spring S."/>
            <person name="Schroeder M."/>
            <person name="Brambilla E."/>
            <person name="Klenk H.-P."/>
            <person name="Eisen J.A."/>
        </authorList>
    </citation>
    <scope>NUCLEOTIDE SEQUENCE [LARGE SCALE GENOMIC DNA]</scope>
    <source>
        <strain evidence="15">ATCC BAA-1237 / DSM 17374 / SPN1</strain>
    </source>
</reference>
<dbReference type="KEGG" id="scc:Spico_1818"/>
<evidence type="ECO:0000256" key="5">
    <source>
        <dbReference type="ARBA" id="ARBA00022741"/>
    </source>
</evidence>
<evidence type="ECO:0000256" key="2">
    <source>
        <dbReference type="ARBA" id="ARBA00001946"/>
    </source>
</evidence>
<dbReference type="OrthoDB" id="9802808at2"/>
<dbReference type="InterPro" id="IPR006171">
    <property type="entry name" value="TOPRIM_dom"/>
</dbReference>
<dbReference type="InterPro" id="IPR013760">
    <property type="entry name" value="Topo_IIA-like_dom_sf"/>
</dbReference>
<dbReference type="STRING" id="760011.Spico_1818"/>
<evidence type="ECO:0000256" key="9">
    <source>
        <dbReference type="ARBA" id="ARBA00023125"/>
    </source>
</evidence>
<proteinExistence type="predicted"/>
<dbReference type="PRINTS" id="PR00418">
    <property type="entry name" value="TPI2FAMILY"/>
</dbReference>
<dbReference type="GO" id="GO:0003677">
    <property type="term" value="F:DNA binding"/>
    <property type="evidence" value="ECO:0007669"/>
    <property type="project" value="UniProtKB-KW"/>
</dbReference>
<keyword evidence="12" id="KW-0175">Coiled coil</keyword>
<evidence type="ECO:0000256" key="1">
    <source>
        <dbReference type="ARBA" id="ARBA00000185"/>
    </source>
</evidence>
<gene>
    <name evidence="14" type="ordered locus">Spico_1818</name>
</gene>
<evidence type="ECO:0000256" key="3">
    <source>
        <dbReference type="ARBA" id="ARBA00012895"/>
    </source>
</evidence>
<dbReference type="InterPro" id="IPR036890">
    <property type="entry name" value="HATPase_C_sf"/>
</dbReference>
<dbReference type="Proteomes" id="UP000007939">
    <property type="component" value="Chromosome"/>
</dbReference>
<dbReference type="InterPro" id="IPR014721">
    <property type="entry name" value="Ribsml_uS5_D2-typ_fold_subgr"/>
</dbReference>
<dbReference type="SUPFAM" id="SSF55874">
    <property type="entry name" value="ATPase domain of HSP90 chaperone/DNA topoisomerase II/histidine kinase"/>
    <property type="match status" value="1"/>
</dbReference>
<dbReference type="Gene3D" id="3.40.50.670">
    <property type="match status" value="1"/>
</dbReference>
<organism evidence="14 15">
    <name type="scientific">Parasphaerochaeta coccoides (strain ATCC BAA-1237 / DSM 17374 / SPN1)</name>
    <name type="common">Sphaerochaeta coccoides</name>
    <dbReference type="NCBI Taxonomy" id="760011"/>
    <lineage>
        <taxon>Bacteria</taxon>
        <taxon>Pseudomonadati</taxon>
        <taxon>Spirochaetota</taxon>
        <taxon>Spirochaetia</taxon>
        <taxon>Spirochaetales</taxon>
        <taxon>Sphaerochaetaceae</taxon>
        <taxon>Parasphaerochaeta</taxon>
    </lineage>
</organism>
<keyword evidence="5" id="KW-0547">Nucleotide-binding</keyword>
<dbReference type="InterPro" id="IPR000565">
    <property type="entry name" value="Topo_IIA_B"/>
</dbReference>
<dbReference type="CDD" id="cd01030">
    <property type="entry name" value="TOPRIM_TopoIIA_like"/>
    <property type="match status" value="1"/>
</dbReference>
<dbReference type="PANTHER" id="PTHR45866:SF2">
    <property type="entry name" value="DNA TOPOISOMERASE (ATP-HYDROLYZING)"/>
    <property type="match status" value="1"/>
</dbReference>
<evidence type="ECO:0000256" key="4">
    <source>
        <dbReference type="ARBA" id="ARBA00022723"/>
    </source>
</evidence>
<dbReference type="Gene3D" id="3.30.565.10">
    <property type="entry name" value="Histidine kinase-like ATPase, C-terminal domain"/>
    <property type="match status" value="1"/>
</dbReference>
<dbReference type="GO" id="GO:0046872">
    <property type="term" value="F:metal ion binding"/>
    <property type="evidence" value="ECO:0007669"/>
    <property type="project" value="UniProtKB-KW"/>
</dbReference>
<evidence type="ECO:0000313" key="15">
    <source>
        <dbReference type="Proteomes" id="UP000007939"/>
    </source>
</evidence>
<evidence type="ECO:0000256" key="11">
    <source>
        <dbReference type="ARBA" id="ARBA00063644"/>
    </source>
</evidence>
<evidence type="ECO:0000313" key="14">
    <source>
        <dbReference type="EMBL" id="AEC03016.1"/>
    </source>
</evidence>
<dbReference type="EMBL" id="CP002659">
    <property type="protein sequence ID" value="AEC03016.1"/>
    <property type="molecule type" value="Genomic_DNA"/>
</dbReference>
<evidence type="ECO:0000256" key="10">
    <source>
        <dbReference type="ARBA" id="ARBA00023235"/>
    </source>
</evidence>
<comment type="cofactor">
    <cofactor evidence="2">
        <name>Mg(2+)</name>
        <dbReference type="ChEBI" id="CHEBI:18420"/>
    </cofactor>
</comment>
<keyword evidence="7" id="KW-0460">Magnesium</keyword>
<evidence type="ECO:0000256" key="7">
    <source>
        <dbReference type="ARBA" id="ARBA00022842"/>
    </source>
</evidence>
<dbReference type="GO" id="GO:0005524">
    <property type="term" value="F:ATP binding"/>
    <property type="evidence" value="ECO:0007669"/>
    <property type="project" value="UniProtKB-KW"/>
</dbReference>
<dbReference type="InterPro" id="IPR020568">
    <property type="entry name" value="Ribosomal_Su5_D2-typ_SF"/>
</dbReference>
<dbReference type="SUPFAM" id="SSF56719">
    <property type="entry name" value="Type II DNA topoisomerase"/>
    <property type="match status" value="1"/>
</dbReference>
<sequence>MATDPKIRRDTTYDESKIQTLSALEHIRLRPGMYIGRLGDGRHVDDGIYVLLKEIVDNSIDEFIMGNGTRVSVSLRDKTVMVRDHGRGIPLGKLVECVSVINTGAKYNDEVFQFSVGLNGVGTKAVNALSSHFVVRAFRAGIFAEAVFERGILKSEKKGKADEADGTYIEFIPDHDIFSDYTFNPDYIVERMWNYAYLNTGLTMEFNGKSYRSAHGLLDLLEKEVGDDEMYKVIHYRGKQMEFAFTHTPGSYGETYFSYVNGQHTNDGGTHVAAFKEGLLKGINDHFKKNWSAQDVREGLIGAIAVKLQNPLFESQTKNKLGNTEIRTWIVQEVKEAVESFLLRNPDDASRINTKIIQNEKLRKELNEVKKTARDAARKVSLNIPKLKDCKYHLNQGSHPEQGEQSMIFLTEGDSASGTITKVRDVRTQAVFSLRGKVPNVCGKKKTEIYKNAELYNMMVALGIENDISGLRYGKVIIATDADNDGFHIRILLMTYFLTYFEDLVLSGRLFILETPLFRVRNKQKTIYCYTEVSRDEAMAQLRGAEVTRFKGLGEIDPSEFGQFIGEDMKLVPVSISSMNEAHKAVAFYMGGNTPERRDFIVENLI</sequence>
<comment type="subunit">
    <text evidence="11">Heterotetramer composed of ParC and ParE.</text>
</comment>
<accession>F4GLX5</accession>
<feature type="domain" description="Toprim" evidence="13">
    <location>
        <begin position="406"/>
        <end position="516"/>
    </location>
</feature>
<dbReference type="InterPro" id="IPR003594">
    <property type="entry name" value="HATPase_dom"/>
</dbReference>
<protein>
    <recommendedName>
        <fullName evidence="3">DNA topoisomerase (ATP-hydrolyzing)</fullName>
        <ecNumber evidence="3">5.6.2.2</ecNumber>
    </recommendedName>
</protein>
<dbReference type="InterPro" id="IPR018522">
    <property type="entry name" value="TopoIIA_CS"/>
</dbReference>
<dbReference type="RefSeq" id="WP_013740409.1">
    <property type="nucleotide sequence ID" value="NC_015436.1"/>
</dbReference>
<dbReference type="InterPro" id="IPR013759">
    <property type="entry name" value="Topo_IIA_B_C"/>
</dbReference>
<comment type="catalytic activity">
    <reaction evidence="1">
        <text>ATP-dependent breakage, passage and rejoining of double-stranded DNA.</text>
        <dbReference type="EC" id="5.6.2.2"/>
    </reaction>
</comment>
<evidence type="ECO:0000256" key="6">
    <source>
        <dbReference type="ARBA" id="ARBA00022840"/>
    </source>
</evidence>
<dbReference type="SUPFAM" id="SSF54211">
    <property type="entry name" value="Ribosomal protein S5 domain 2-like"/>
    <property type="match status" value="1"/>
</dbReference>
<dbReference type="Pfam" id="PF01751">
    <property type="entry name" value="Toprim"/>
    <property type="match status" value="1"/>
</dbReference>
<name>F4GLX5_PARC1</name>
<keyword evidence="9" id="KW-0238">DNA-binding</keyword>
<dbReference type="SMART" id="SM00433">
    <property type="entry name" value="TOP2c"/>
    <property type="match status" value="1"/>
</dbReference>
<dbReference type="HOGENOM" id="CLU_006146_1_1_12"/>
<dbReference type="GO" id="GO:0006265">
    <property type="term" value="P:DNA topological change"/>
    <property type="evidence" value="ECO:0007669"/>
    <property type="project" value="InterPro"/>
</dbReference>
<dbReference type="Gene3D" id="3.30.230.10">
    <property type="match status" value="1"/>
</dbReference>
<keyword evidence="6" id="KW-0067">ATP-binding</keyword>
<reference evidence="14 15" key="2">
    <citation type="journal article" date="2012" name="Stand. Genomic Sci.">
        <title>Complete genome sequence of the termite hindgut bacterium Spirochaeta coccoides type strain (SPN1(T)), reclassification in the genus Sphaerochaeta as Sphaerochaeta coccoides comb. nov. and emendations of the family Spirochaetaceae and the genus Sphaerochaeta.</title>
        <authorList>
            <person name="Abt B."/>
            <person name="Han C."/>
            <person name="Scheuner C."/>
            <person name="Lu M."/>
            <person name="Lapidus A."/>
            <person name="Nolan M."/>
            <person name="Lucas S."/>
            <person name="Hammon N."/>
            <person name="Deshpande S."/>
            <person name="Cheng J.F."/>
            <person name="Tapia R."/>
            <person name="Goodwin L.A."/>
            <person name="Pitluck S."/>
            <person name="Liolios K."/>
            <person name="Pagani I."/>
            <person name="Ivanova N."/>
            <person name="Mavromatis K."/>
            <person name="Mikhailova N."/>
            <person name="Huntemann M."/>
            <person name="Pati A."/>
            <person name="Chen A."/>
            <person name="Palaniappan K."/>
            <person name="Land M."/>
            <person name="Hauser L."/>
            <person name="Brambilla E.M."/>
            <person name="Rohde M."/>
            <person name="Spring S."/>
            <person name="Gronow S."/>
            <person name="Goker M."/>
            <person name="Woyke T."/>
            <person name="Bristow J."/>
            <person name="Eisen J.A."/>
            <person name="Markowitz V."/>
            <person name="Hugenholtz P."/>
            <person name="Kyrpides N.C."/>
            <person name="Klenk H.P."/>
            <person name="Detter J.C."/>
        </authorList>
    </citation>
    <scope>NUCLEOTIDE SEQUENCE [LARGE SCALE GENOMIC DNA]</scope>
    <source>
        <strain evidence="15">ATCC BAA-1237 / DSM 17374 / SPN1</strain>
    </source>
</reference>
<keyword evidence="8" id="KW-0799">Topoisomerase</keyword>
<dbReference type="FunFam" id="3.30.565.10:FF:000063">
    <property type="entry name" value="DNA topoisomerase (ATP-hydrolyzing)"/>
    <property type="match status" value="1"/>
</dbReference>
<dbReference type="AlphaFoldDB" id="F4GLX5"/>
<dbReference type="PROSITE" id="PS50880">
    <property type="entry name" value="TOPRIM"/>
    <property type="match status" value="1"/>
</dbReference>
<dbReference type="PRINTS" id="PR01159">
    <property type="entry name" value="DNAGYRASEB"/>
</dbReference>
<dbReference type="InterPro" id="IPR013506">
    <property type="entry name" value="Topo_IIA_bsu_dom2"/>
</dbReference>
<keyword evidence="4" id="KW-0479">Metal-binding</keyword>
<evidence type="ECO:0000259" key="13">
    <source>
        <dbReference type="PROSITE" id="PS50880"/>
    </source>
</evidence>